<proteinExistence type="predicted"/>
<evidence type="ECO:0000313" key="1">
    <source>
        <dbReference type="EMBL" id="KAJ0210966.1"/>
    </source>
</evidence>
<dbReference type="Pfam" id="PF04827">
    <property type="entry name" value="Plant_tran"/>
    <property type="match status" value="1"/>
</dbReference>
<keyword evidence="2" id="KW-1185">Reference proteome</keyword>
<dbReference type="EMBL" id="NBSK02000004">
    <property type="protein sequence ID" value="KAJ0210966.1"/>
    <property type="molecule type" value="Genomic_DNA"/>
</dbReference>
<evidence type="ECO:0008006" key="3">
    <source>
        <dbReference type="Google" id="ProtNLM"/>
    </source>
</evidence>
<protein>
    <recommendedName>
        <fullName evidence="3">Nuclease HARBI1</fullName>
    </recommendedName>
</protein>
<dbReference type="PANTHER" id="PTHR47150">
    <property type="entry name" value="OS12G0169200 PROTEIN"/>
    <property type="match status" value="1"/>
</dbReference>
<name>A0A9R1XFG9_LACSA</name>
<dbReference type="AlphaFoldDB" id="A0A9R1XFG9"/>
<accession>A0A9R1XFG9</accession>
<dbReference type="PANTHER" id="PTHR47150:SF4">
    <property type="entry name" value="HARBINGER TRANSPOSASE-DERIVED PROTEIN-RELATED"/>
    <property type="match status" value="1"/>
</dbReference>
<dbReference type="InterPro" id="IPR006912">
    <property type="entry name" value="Harbinger_derived_prot"/>
</dbReference>
<comment type="caution">
    <text evidence="1">The sequence shown here is derived from an EMBL/GenBank/DDBJ whole genome shotgun (WGS) entry which is preliminary data.</text>
</comment>
<organism evidence="1 2">
    <name type="scientific">Lactuca sativa</name>
    <name type="common">Garden lettuce</name>
    <dbReference type="NCBI Taxonomy" id="4236"/>
    <lineage>
        <taxon>Eukaryota</taxon>
        <taxon>Viridiplantae</taxon>
        <taxon>Streptophyta</taxon>
        <taxon>Embryophyta</taxon>
        <taxon>Tracheophyta</taxon>
        <taxon>Spermatophyta</taxon>
        <taxon>Magnoliopsida</taxon>
        <taxon>eudicotyledons</taxon>
        <taxon>Gunneridae</taxon>
        <taxon>Pentapetalae</taxon>
        <taxon>asterids</taxon>
        <taxon>campanulids</taxon>
        <taxon>Asterales</taxon>
        <taxon>Asteraceae</taxon>
        <taxon>Cichorioideae</taxon>
        <taxon>Cichorieae</taxon>
        <taxon>Lactucinae</taxon>
        <taxon>Lactuca</taxon>
    </lineage>
</organism>
<sequence length="163" mass="18794">MGWCFDTTRPRHDTTRLPPLIWSPQTEVTHNISKYPARAWEKEKMMKVIKACVILHNMIIKVDGRAICTYTPNDMLNPPANSETHHNLRQALTKHIWQRQFKEENEGDEDVDDEDNDADECKIPKPNNIELSVGFGEPNDIVYKLGVKNGLNGNIWAPFENKL</sequence>
<evidence type="ECO:0000313" key="2">
    <source>
        <dbReference type="Proteomes" id="UP000235145"/>
    </source>
</evidence>
<gene>
    <name evidence="1" type="ORF">LSAT_V11C400222720</name>
</gene>
<reference evidence="1 2" key="1">
    <citation type="journal article" date="2017" name="Nat. Commun.">
        <title>Genome assembly with in vitro proximity ligation data and whole-genome triplication in lettuce.</title>
        <authorList>
            <person name="Reyes-Chin-Wo S."/>
            <person name="Wang Z."/>
            <person name="Yang X."/>
            <person name="Kozik A."/>
            <person name="Arikit S."/>
            <person name="Song C."/>
            <person name="Xia L."/>
            <person name="Froenicke L."/>
            <person name="Lavelle D.O."/>
            <person name="Truco M.J."/>
            <person name="Xia R."/>
            <person name="Zhu S."/>
            <person name="Xu C."/>
            <person name="Xu H."/>
            <person name="Xu X."/>
            <person name="Cox K."/>
            <person name="Korf I."/>
            <person name="Meyers B.C."/>
            <person name="Michelmore R.W."/>
        </authorList>
    </citation>
    <scope>NUCLEOTIDE SEQUENCE [LARGE SCALE GENOMIC DNA]</scope>
    <source>
        <strain evidence="2">cv. Salinas</strain>
        <tissue evidence="1">Seedlings</tissue>
    </source>
</reference>
<dbReference type="Proteomes" id="UP000235145">
    <property type="component" value="Unassembled WGS sequence"/>
</dbReference>